<dbReference type="EMBL" id="VUBA01000044">
    <property type="protein sequence ID" value="MPQ83939.1"/>
    <property type="molecule type" value="Genomic_DNA"/>
</dbReference>
<comment type="caution">
    <text evidence="1">The sequence shown here is derived from an EMBL/GenBank/DDBJ whole genome shotgun (WGS) entry which is preliminary data.</text>
</comment>
<reference evidence="1 2" key="1">
    <citation type="submission" date="2019-09" db="EMBL/GenBank/DDBJ databases">
        <title>The draft genomes of Allium pathogen Pseudomonas sp.</title>
        <authorList>
            <person name="Fujikawa T."/>
            <person name="Sawada H."/>
        </authorList>
    </citation>
    <scope>NUCLEOTIDE SEQUENCE [LARGE SCALE GENOMIC DNA]</scope>
    <source>
        <strain evidence="1 2">MAFF 730085</strain>
    </source>
</reference>
<name>A0A5N7JRC9_9PSED</name>
<dbReference type="Proteomes" id="UP000325438">
    <property type="component" value="Unassembled WGS sequence"/>
</dbReference>
<gene>
    <name evidence="1" type="ORF">F0170_08065</name>
</gene>
<sequence>MMQNVQFEELEERVSAISEEKAMYSEGEEVELEN</sequence>
<protein>
    <submittedName>
        <fullName evidence="1">Pantocin A family RiPP</fullName>
    </submittedName>
</protein>
<organism evidence="1 2">
    <name type="scientific">Pseudomonas kitaguniensis</name>
    <dbReference type="NCBI Taxonomy" id="2607908"/>
    <lineage>
        <taxon>Bacteria</taxon>
        <taxon>Pseudomonadati</taxon>
        <taxon>Pseudomonadota</taxon>
        <taxon>Gammaproteobacteria</taxon>
        <taxon>Pseudomonadales</taxon>
        <taxon>Pseudomonadaceae</taxon>
        <taxon>Pseudomonas</taxon>
    </lineage>
</organism>
<evidence type="ECO:0000313" key="2">
    <source>
        <dbReference type="Proteomes" id="UP000325438"/>
    </source>
</evidence>
<proteinExistence type="predicted"/>
<dbReference type="InterPro" id="IPR027585">
    <property type="entry name" value="Pantocin_A_RiPP_pre"/>
</dbReference>
<evidence type="ECO:0000313" key="1">
    <source>
        <dbReference type="EMBL" id="MPQ83939.1"/>
    </source>
</evidence>
<accession>A0A5N7JRC9</accession>
<dbReference type="AlphaFoldDB" id="A0A5N7JRC9"/>
<dbReference type="NCBIfam" id="TIGR04310">
    <property type="entry name" value="pantocin_A_pre"/>
    <property type="match status" value="1"/>
</dbReference>